<dbReference type="Proteomes" id="UP001600888">
    <property type="component" value="Unassembled WGS sequence"/>
</dbReference>
<keyword evidence="1" id="KW-0812">Transmembrane</keyword>
<feature type="signal peptide" evidence="2">
    <location>
        <begin position="1"/>
        <end position="40"/>
    </location>
</feature>
<protein>
    <recommendedName>
        <fullName evidence="5">Vacuolar protein sorting-associated protein 62</fullName>
    </recommendedName>
</protein>
<evidence type="ECO:0000313" key="4">
    <source>
        <dbReference type="Proteomes" id="UP001600888"/>
    </source>
</evidence>
<accession>A0ABR4F982</accession>
<dbReference type="Pfam" id="PF06101">
    <property type="entry name" value="Vps62"/>
    <property type="match status" value="1"/>
</dbReference>
<dbReference type="InterPro" id="IPR009291">
    <property type="entry name" value="Vps62"/>
</dbReference>
<keyword evidence="2" id="KW-0732">Signal</keyword>
<dbReference type="PANTHER" id="PTHR48174">
    <property type="entry name" value="DUF946 FAMILY PROTEIN"/>
    <property type="match status" value="1"/>
</dbReference>
<evidence type="ECO:0000256" key="1">
    <source>
        <dbReference type="SAM" id="Phobius"/>
    </source>
</evidence>
<keyword evidence="4" id="KW-1185">Reference proteome</keyword>
<proteinExistence type="predicted"/>
<feature type="transmembrane region" description="Helical" evidence="1">
    <location>
        <begin position="395"/>
        <end position="419"/>
    </location>
</feature>
<evidence type="ECO:0000256" key="2">
    <source>
        <dbReference type="SAM" id="SignalP"/>
    </source>
</evidence>
<dbReference type="EMBL" id="JBAWTH010000007">
    <property type="protein sequence ID" value="KAL2291252.1"/>
    <property type="molecule type" value="Genomic_DNA"/>
</dbReference>
<evidence type="ECO:0000313" key="3">
    <source>
        <dbReference type="EMBL" id="KAL2291252.1"/>
    </source>
</evidence>
<sequence>MQEAHCRRGPPTSSSRQVRVPLLPLWSCLLLLSAGPSVCATLPQDQFAATETLATVPDYVIRYAPLVWLHSEDPFRPSDLLQHVRHTAPTVNGEPLDGLPELGLDNLALLNNKGLDGSPIALTAIDEVTELPSWFLGETPDESGRLHNATACVVILVESDGVSGDLAAFYFYFYSYNRGPNITQVLEPIKSMLEEDIEPGMNFGDHVGDWEHNMVRFRDGKPTGIYFSQHSDGAAYKWSDAALSMEDERPVVYSAYGSHANYASPGAHVHDAVIQDNCDAGQRWDPVSSAYFYRFDALTSELARIFPPGSPEGSNFTSAIYFSGLWGDVQYPDSDPRQTTEPRFGLKRYVSGPSGPITKKLVRKGLFPDHREPKTWLQWGIGLFMSLYPCCLRGWRVWASGMILLCMLISMIFGVIYAVRRYRSRKAGYKKIDTGAGIPLNNLDYRDDITEHSHPSDDH</sequence>
<reference evidence="3 4" key="1">
    <citation type="submission" date="2024-03" db="EMBL/GenBank/DDBJ databases">
        <title>A high-quality draft genome sequence of Diaporthe vaccinii, a causative agent of upright dieback and viscid rot disease in cranberry plants.</title>
        <authorList>
            <person name="Sarrasin M."/>
            <person name="Lang B.F."/>
            <person name="Burger G."/>
        </authorList>
    </citation>
    <scope>NUCLEOTIDE SEQUENCE [LARGE SCALE GENOMIC DNA]</scope>
    <source>
        <strain evidence="3 4">IS7</strain>
    </source>
</reference>
<gene>
    <name evidence="3" type="ORF">FJTKL_13886</name>
</gene>
<evidence type="ECO:0008006" key="5">
    <source>
        <dbReference type="Google" id="ProtNLM"/>
    </source>
</evidence>
<comment type="caution">
    <text evidence="3">The sequence shown here is derived from an EMBL/GenBank/DDBJ whole genome shotgun (WGS) entry which is preliminary data.</text>
</comment>
<name>A0ABR4F982_9PEZI</name>
<feature type="chain" id="PRO_5046774348" description="Vacuolar protein sorting-associated protein 62" evidence="2">
    <location>
        <begin position="41"/>
        <end position="459"/>
    </location>
</feature>
<dbReference type="PANTHER" id="PTHR48174:SF5">
    <property type="entry name" value="VACUOLAR PROTEIN SORTING-ASSOCIATED PROTEIN 62"/>
    <property type="match status" value="1"/>
</dbReference>
<keyword evidence="1" id="KW-0472">Membrane</keyword>
<keyword evidence="1" id="KW-1133">Transmembrane helix</keyword>
<organism evidence="3 4">
    <name type="scientific">Diaporthe vaccinii</name>
    <dbReference type="NCBI Taxonomy" id="105482"/>
    <lineage>
        <taxon>Eukaryota</taxon>
        <taxon>Fungi</taxon>
        <taxon>Dikarya</taxon>
        <taxon>Ascomycota</taxon>
        <taxon>Pezizomycotina</taxon>
        <taxon>Sordariomycetes</taxon>
        <taxon>Sordariomycetidae</taxon>
        <taxon>Diaporthales</taxon>
        <taxon>Diaporthaceae</taxon>
        <taxon>Diaporthe</taxon>
        <taxon>Diaporthe eres species complex</taxon>
    </lineage>
</organism>